<dbReference type="GO" id="GO:0003735">
    <property type="term" value="F:structural constituent of ribosome"/>
    <property type="evidence" value="ECO:0007669"/>
    <property type="project" value="UniProtKB-UniRule"/>
</dbReference>
<evidence type="ECO:0000313" key="9">
    <source>
        <dbReference type="EMBL" id="PIR94957.1"/>
    </source>
</evidence>
<comment type="caution">
    <text evidence="9">The sequence shown here is derived from an EMBL/GenBank/DDBJ whole genome shotgun (WGS) entry which is preliminary data.</text>
</comment>
<evidence type="ECO:0000256" key="7">
    <source>
        <dbReference type="HAMAP-Rule" id="MF_01325"/>
    </source>
</evidence>
<protein>
    <recommendedName>
        <fullName evidence="6 7">Large ribosomal subunit protein uL3</fullName>
    </recommendedName>
</protein>
<name>A0A2H0V777_9BACT</name>
<comment type="function">
    <text evidence="7">One of the primary rRNA binding proteins, it binds directly near the 3'-end of the 23S rRNA, where it nucleates assembly of the 50S subunit.</text>
</comment>
<dbReference type="HAMAP" id="MF_01325_B">
    <property type="entry name" value="Ribosomal_uL3_B"/>
    <property type="match status" value="1"/>
</dbReference>
<proteinExistence type="inferred from homology"/>
<keyword evidence="3 7" id="KW-0694">RNA-binding</keyword>
<dbReference type="GO" id="GO:0019843">
    <property type="term" value="F:rRNA binding"/>
    <property type="evidence" value="ECO:0007669"/>
    <property type="project" value="UniProtKB-UniRule"/>
</dbReference>
<reference evidence="10" key="1">
    <citation type="submission" date="2017-09" db="EMBL/GenBank/DDBJ databases">
        <title>Depth-based differentiation of microbial function through sediment-hosted aquifers and enrichment of novel symbionts in the deep terrestrial subsurface.</title>
        <authorList>
            <person name="Probst A.J."/>
            <person name="Ladd B."/>
            <person name="Jarett J.K."/>
            <person name="Geller-Mcgrath D.E."/>
            <person name="Sieber C.M.K."/>
            <person name="Emerson J.B."/>
            <person name="Anantharaman K."/>
            <person name="Thomas B.C."/>
            <person name="Malmstrom R."/>
            <person name="Stieglmeier M."/>
            <person name="Klingl A."/>
            <person name="Woyke T."/>
            <person name="Ryan C.M."/>
            <person name="Banfield J.F."/>
        </authorList>
    </citation>
    <scope>NUCLEOTIDE SEQUENCE [LARGE SCALE GENOMIC DNA]</scope>
</reference>
<feature type="compositionally biased region" description="Basic and acidic residues" evidence="8">
    <location>
        <begin position="220"/>
        <end position="274"/>
    </location>
</feature>
<comment type="similarity">
    <text evidence="1 7">Belongs to the universal ribosomal protein uL3 family.</text>
</comment>
<feature type="region of interest" description="Disordered" evidence="8">
    <location>
        <begin position="220"/>
        <end position="282"/>
    </location>
</feature>
<evidence type="ECO:0000256" key="1">
    <source>
        <dbReference type="ARBA" id="ARBA00006540"/>
    </source>
</evidence>
<evidence type="ECO:0000256" key="4">
    <source>
        <dbReference type="ARBA" id="ARBA00022980"/>
    </source>
</evidence>
<dbReference type="GO" id="GO:0006412">
    <property type="term" value="P:translation"/>
    <property type="evidence" value="ECO:0007669"/>
    <property type="project" value="UniProtKB-UniRule"/>
</dbReference>
<dbReference type="Proteomes" id="UP000228614">
    <property type="component" value="Unassembled WGS sequence"/>
</dbReference>
<evidence type="ECO:0000256" key="8">
    <source>
        <dbReference type="SAM" id="MobiDB-lite"/>
    </source>
</evidence>
<accession>A0A2H0V777</accession>
<evidence type="ECO:0000256" key="2">
    <source>
        <dbReference type="ARBA" id="ARBA00022730"/>
    </source>
</evidence>
<dbReference type="EMBL" id="PFAN01000070">
    <property type="protein sequence ID" value="PIR94957.1"/>
    <property type="molecule type" value="Genomic_DNA"/>
</dbReference>
<keyword evidence="2 7" id="KW-0699">rRNA-binding</keyword>
<dbReference type="Gene3D" id="3.30.160.810">
    <property type="match status" value="1"/>
</dbReference>
<evidence type="ECO:0000313" key="10">
    <source>
        <dbReference type="Proteomes" id="UP000228614"/>
    </source>
</evidence>
<organism evidence="9 10">
    <name type="scientific">Candidatus Falkowbacteria bacterium CG10_big_fil_rev_8_21_14_0_10_37_6</name>
    <dbReference type="NCBI Taxonomy" id="1974563"/>
    <lineage>
        <taxon>Bacteria</taxon>
        <taxon>Candidatus Falkowiibacteriota</taxon>
    </lineage>
</organism>
<dbReference type="SUPFAM" id="SSF50447">
    <property type="entry name" value="Translation proteins"/>
    <property type="match status" value="1"/>
</dbReference>
<dbReference type="AlphaFoldDB" id="A0A2H0V777"/>
<dbReference type="FunFam" id="2.40.30.10:FF:000004">
    <property type="entry name" value="50S ribosomal protein L3"/>
    <property type="match status" value="1"/>
</dbReference>
<dbReference type="InterPro" id="IPR019927">
    <property type="entry name" value="Ribosomal_uL3_bac/org-type"/>
</dbReference>
<dbReference type="InterPro" id="IPR009000">
    <property type="entry name" value="Transl_B-barrel_sf"/>
</dbReference>
<sequence length="282" mass="31277">MKFIIGKKIEMTQIFQESGRVLPVTKIQAGPCTAIQIKSVEKDGYQAVQFGYGEKKQKNINKPQIKHFKNLGNFQHVKEMRIKDSEQKEIKVGDFVDVESFVEGDKIKVTGTSKGRGFQGVVKRHGFSGFRATHGNKDQLRMPGSIGAKGPAHVFKGMRMGGHMGDEQVTVSNLEVVKIDQAQNIIYVKGAVPGARNGLVLITGEGELKIKNKAAVNNEKVETKEEKEHDRKDAETTEEITIKTKEEASVDKTETLVNDADNKQAPKQENKEEQNSPASETK</sequence>
<dbReference type="NCBIfam" id="TIGR03625">
    <property type="entry name" value="L3_bact"/>
    <property type="match status" value="1"/>
</dbReference>
<dbReference type="PANTHER" id="PTHR11229:SF16">
    <property type="entry name" value="LARGE RIBOSOMAL SUBUNIT PROTEIN UL3C"/>
    <property type="match status" value="1"/>
</dbReference>
<dbReference type="GO" id="GO:0022625">
    <property type="term" value="C:cytosolic large ribosomal subunit"/>
    <property type="evidence" value="ECO:0007669"/>
    <property type="project" value="TreeGrafter"/>
</dbReference>
<keyword evidence="5 7" id="KW-0687">Ribonucleoprotein</keyword>
<dbReference type="Pfam" id="PF00297">
    <property type="entry name" value="Ribosomal_L3"/>
    <property type="match status" value="1"/>
</dbReference>
<dbReference type="InterPro" id="IPR000597">
    <property type="entry name" value="Ribosomal_uL3"/>
</dbReference>
<dbReference type="PANTHER" id="PTHR11229">
    <property type="entry name" value="50S RIBOSOMAL PROTEIN L3"/>
    <property type="match status" value="1"/>
</dbReference>
<evidence type="ECO:0000256" key="3">
    <source>
        <dbReference type="ARBA" id="ARBA00022884"/>
    </source>
</evidence>
<dbReference type="Gene3D" id="2.40.30.10">
    <property type="entry name" value="Translation factors"/>
    <property type="match status" value="1"/>
</dbReference>
<evidence type="ECO:0000256" key="6">
    <source>
        <dbReference type="ARBA" id="ARBA00035243"/>
    </source>
</evidence>
<gene>
    <name evidence="7" type="primary">rplC</name>
    <name evidence="9" type="ORF">COT95_01290</name>
</gene>
<keyword evidence="4 7" id="KW-0689">Ribosomal protein</keyword>
<comment type="subunit">
    <text evidence="7">Part of the 50S ribosomal subunit. Forms a cluster with proteins L14 and L19.</text>
</comment>
<evidence type="ECO:0000256" key="5">
    <source>
        <dbReference type="ARBA" id="ARBA00023274"/>
    </source>
</evidence>